<evidence type="ECO:0000256" key="7">
    <source>
        <dbReference type="ARBA" id="ARBA00022786"/>
    </source>
</evidence>
<dbReference type="GO" id="GO:0061630">
    <property type="term" value="F:ubiquitin protein ligase activity"/>
    <property type="evidence" value="ECO:0007669"/>
    <property type="project" value="UniProtKB-EC"/>
</dbReference>
<feature type="transmembrane region" description="Helical" evidence="11">
    <location>
        <begin position="645"/>
        <end position="666"/>
    </location>
</feature>
<dbReference type="AlphaFoldDB" id="A0A9D5C2Q0"/>
<feature type="signal peptide" evidence="12">
    <location>
        <begin position="1"/>
        <end position="47"/>
    </location>
</feature>
<feature type="transmembrane region" description="Helical" evidence="11">
    <location>
        <begin position="805"/>
        <end position="826"/>
    </location>
</feature>
<evidence type="ECO:0000313" key="15">
    <source>
        <dbReference type="EMBL" id="KAJ0964933.1"/>
    </source>
</evidence>
<evidence type="ECO:0000259" key="13">
    <source>
        <dbReference type="Pfam" id="PF11145"/>
    </source>
</evidence>
<evidence type="ECO:0000256" key="10">
    <source>
        <dbReference type="SAM" id="MobiDB-lite"/>
    </source>
</evidence>
<dbReference type="PANTHER" id="PTHR33389">
    <property type="entry name" value="FAMILY PROTEIN, PUTATIVE (DUF2921)-RELATED"/>
    <property type="match status" value="1"/>
</dbReference>
<evidence type="ECO:0000256" key="9">
    <source>
        <dbReference type="ARBA" id="ARBA00023136"/>
    </source>
</evidence>
<feature type="domain" description="SWEET-like" evidence="13">
    <location>
        <begin position="635"/>
        <end position="913"/>
    </location>
</feature>
<dbReference type="PANTHER" id="PTHR33389:SF18">
    <property type="entry name" value="OS01G0677900 PROTEIN"/>
    <property type="match status" value="1"/>
</dbReference>
<reference evidence="15" key="2">
    <citation type="journal article" date="2022" name="Hortic Res">
        <title>The genome of Dioscorea zingiberensis sheds light on the biosynthesis, origin and evolution of the medicinally important diosgenin saponins.</title>
        <authorList>
            <person name="Li Y."/>
            <person name="Tan C."/>
            <person name="Li Z."/>
            <person name="Guo J."/>
            <person name="Li S."/>
            <person name="Chen X."/>
            <person name="Wang C."/>
            <person name="Dai X."/>
            <person name="Yang H."/>
            <person name="Song W."/>
            <person name="Hou L."/>
            <person name="Xu J."/>
            <person name="Tong Z."/>
            <person name="Xu A."/>
            <person name="Yuan X."/>
            <person name="Wang W."/>
            <person name="Yang Q."/>
            <person name="Chen L."/>
            <person name="Sun Z."/>
            <person name="Wang K."/>
            <person name="Pan B."/>
            <person name="Chen J."/>
            <person name="Bao Y."/>
            <person name="Liu F."/>
            <person name="Qi X."/>
            <person name="Gang D.R."/>
            <person name="Wen J."/>
            <person name="Li J."/>
        </authorList>
    </citation>
    <scope>NUCLEOTIDE SEQUENCE</scope>
    <source>
        <strain evidence="15">Dzin_1.0</strain>
    </source>
</reference>
<dbReference type="Proteomes" id="UP001085076">
    <property type="component" value="Miscellaneous, Linkage group lg08"/>
</dbReference>
<name>A0A9D5C2Q0_9LILI</name>
<feature type="transmembrane region" description="Helical" evidence="11">
    <location>
        <begin position="721"/>
        <end position="740"/>
    </location>
</feature>
<feature type="chain" id="PRO_5039481477" description="RING-type E3 ubiquitin transferase" evidence="12">
    <location>
        <begin position="48"/>
        <end position="927"/>
    </location>
</feature>
<comment type="pathway">
    <text evidence="3">Protein modification; protein ubiquitination.</text>
</comment>
<feature type="domain" description="DUF2921" evidence="14">
    <location>
        <begin position="444"/>
        <end position="622"/>
    </location>
</feature>
<dbReference type="InterPro" id="IPR057425">
    <property type="entry name" value="DUF2921_N"/>
</dbReference>
<dbReference type="EC" id="2.3.2.27" evidence="4"/>
<reference evidence="15" key="1">
    <citation type="submission" date="2021-03" db="EMBL/GenBank/DDBJ databases">
        <authorList>
            <person name="Li Z."/>
            <person name="Yang C."/>
        </authorList>
    </citation>
    <scope>NUCLEOTIDE SEQUENCE</scope>
    <source>
        <strain evidence="15">Dzin_1.0</strain>
        <tissue evidence="15">Leaf</tissue>
    </source>
</reference>
<feature type="transmembrane region" description="Helical" evidence="11">
    <location>
        <begin position="678"/>
        <end position="701"/>
    </location>
</feature>
<protein>
    <recommendedName>
        <fullName evidence="4">RING-type E3 ubiquitin transferase</fullName>
        <ecNumber evidence="4">2.3.2.27</ecNumber>
    </recommendedName>
</protein>
<feature type="transmembrane region" description="Helical" evidence="11">
    <location>
        <begin position="761"/>
        <end position="780"/>
    </location>
</feature>
<keyword evidence="6 11" id="KW-0812">Transmembrane</keyword>
<proteinExistence type="predicted"/>
<gene>
    <name evidence="15" type="ORF">J5N97_026071</name>
</gene>
<evidence type="ECO:0000256" key="5">
    <source>
        <dbReference type="ARBA" id="ARBA00022679"/>
    </source>
</evidence>
<keyword evidence="12" id="KW-0732">Signal</keyword>
<keyword evidence="16" id="KW-1185">Reference proteome</keyword>
<evidence type="ECO:0000313" key="16">
    <source>
        <dbReference type="Proteomes" id="UP001085076"/>
    </source>
</evidence>
<dbReference type="GO" id="GO:0012505">
    <property type="term" value="C:endomembrane system"/>
    <property type="evidence" value="ECO:0007669"/>
    <property type="project" value="UniProtKB-SubCell"/>
</dbReference>
<comment type="catalytic activity">
    <reaction evidence="1">
        <text>S-ubiquitinyl-[E2 ubiquitin-conjugating enzyme]-L-cysteine + [acceptor protein]-L-lysine = [E2 ubiquitin-conjugating enzyme]-L-cysteine + N(6)-ubiquitinyl-[acceptor protein]-L-lysine.</text>
        <dbReference type="EC" id="2.3.2.27"/>
    </reaction>
</comment>
<feature type="transmembrane region" description="Helical" evidence="11">
    <location>
        <begin position="833"/>
        <end position="852"/>
    </location>
</feature>
<feature type="domain" description="DUF2921" evidence="14">
    <location>
        <begin position="51"/>
        <end position="229"/>
    </location>
</feature>
<evidence type="ECO:0000256" key="11">
    <source>
        <dbReference type="SAM" id="Phobius"/>
    </source>
</evidence>
<evidence type="ECO:0000256" key="12">
    <source>
        <dbReference type="SAM" id="SignalP"/>
    </source>
</evidence>
<evidence type="ECO:0000256" key="4">
    <source>
        <dbReference type="ARBA" id="ARBA00012483"/>
    </source>
</evidence>
<comment type="subcellular location">
    <subcellularLocation>
        <location evidence="2">Endomembrane system</location>
        <topology evidence="2">Multi-pass membrane protein</topology>
    </subcellularLocation>
</comment>
<dbReference type="EMBL" id="JAGGNH010000008">
    <property type="protein sequence ID" value="KAJ0964933.1"/>
    <property type="molecule type" value="Genomic_DNA"/>
</dbReference>
<feature type="transmembrane region" description="Helical" evidence="11">
    <location>
        <begin position="880"/>
        <end position="899"/>
    </location>
</feature>
<sequence>MEHTQSTSPRSDRRSPMADSRYSPSSISPPSLLLLLVFLAATAVAAATPPYSPNCGASVPESTPTTRLIHSSSHSFFTLSNGQFSGGDPFTPASSMSRFFYFLPHAFYRTTTPGVLGLTATLSFRSRGTRFLGRNLTESSLLFDRVQPRISKRRWPLSFELSGFWSESSGLLCMVGEGTSRSLDGKLLPLSAVLNLHYPKSSNITTSLVAGTISSLESADSPNHFNPISILAYSQKSYNYTMISDANASCSHVDLKEKSLGLETSDVCSSLRGFSGGRFRLEYGADCSSKNCGPFAKDPGFYPSFLSLNALQCSDDGKLHLFMGFSNYSGYGYRSMFAANNSLVAEGFWDHDKNRLCMVACRALGFEGLRNVSVADCTIRVCLWFPAVISIESRGSIVGRLWSDKDEKDSGHFDMVSFWSSDSSGMNSLSGLRYQYTKLGNLSSSCKAFSSSKSRSSKKKYPDGKSVGDMSFDLSLKDSEGRTTWGYASPIAIGENIYGHSFMVYTAASTPATPLLDLNHSLLNVSYRISYTLPNSSYDGSGQTEISAEGVYNAAAGSFCMIGCRYLLASVNEKQVKSLASKDCEVLINIQLPSLHPEAREHLDGSIRSTRKKSDPLYFEPLETRPYVMYTNQAVESIWRMDIEITMVLISLTLSCIFIGFQLFYLNKHPDVLPSISITMLVILALGHMIPLVLNFEALFLNRNRQNVLSWSGGWLEANEVIVRVITMVAFLMQFSFLQVAWSSRYREESKMGLWMAERKALQLCLPLYFIGGLIAWFVYSSPSRPLLQRLDFDSANHRSLWEDMISYAGLILDGFLLPQILLNIFWNSKDKALSPVFYVGTTIIRALPHLYDAYRARHYVPHFNSSYIYANPNGDFYSSAWDIIIPCEGVLFAVLIFLQQRFGGTCFLPARFRQSTGYETVSSISL</sequence>
<accession>A0A9D5C2Q0</accession>
<evidence type="ECO:0000256" key="1">
    <source>
        <dbReference type="ARBA" id="ARBA00000900"/>
    </source>
</evidence>
<feature type="domain" description="DUF2921" evidence="14">
    <location>
        <begin position="272"/>
        <end position="417"/>
    </location>
</feature>
<keyword evidence="8 11" id="KW-1133">Transmembrane helix</keyword>
<feature type="region of interest" description="Disordered" evidence="10">
    <location>
        <begin position="1"/>
        <end position="26"/>
    </location>
</feature>
<evidence type="ECO:0000256" key="8">
    <source>
        <dbReference type="ARBA" id="ARBA00022989"/>
    </source>
</evidence>
<comment type="caution">
    <text evidence="15">The sequence shown here is derived from an EMBL/GenBank/DDBJ whole genome shotgun (WGS) entry which is preliminary data.</text>
</comment>
<dbReference type="OrthoDB" id="756308at2759"/>
<dbReference type="InterPro" id="IPR021319">
    <property type="entry name" value="DUF2921"/>
</dbReference>
<keyword evidence="5" id="KW-0808">Transferase</keyword>
<evidence type="ECO:0000256" key="2">
    <source>
        <dbReference type="ARBA" id="ARBA00004127"/>
    </source>
</evidence>
<organism evidence="15 16">
    <name type="scientific">Dioscorea zingiberensis</name>
    <dbReference type="NCBI Taxonomy" id="325984"/>
    <lineage>
        <taxon>Eukaryota</taxon>
        <taxon>Viridiplantae</taxon>
        <taxon>Streptophyta</taxon>
        <taxon>Embryophyta</taxon>
        <taxon>Tracheophyta</taxon>
        <taxon>Spermatophyta</taxon>
        <taxon>Magnoliopsida</taxon>
        <taxon>Liliopsida</taxon>
        <taxon>Dioscoreales</taxon>
        <taxon>Dioscoreaceae</taxon>
        <taxon>Dioscorea</taxon>
    </lineage>
</organism>
<evidence type="ECO:0000256" key="6">
    <source>
        <dbReference type="ARBA" id="ARBA00022692"/>
    </source>
</evidence>
<evidence type="ECO:0000256" key="3">
    <source>
        <dbReference type="ARBA" id="ARBA00004906"/>
    </source>
</evidence>
<evidence type="ECO:0000259" key="14">
    <source>
        <dbReference type="Pfam" id="PF25333"/>
    </source>
</evidence>
<dbReference type="Pfam" id="PF11145">
    <property type="entry name" value="DUF2921"/>
    <property type="match status" value="1"/>
</dbReference>
<dbReference type="Pfam" id="PF25333">
    <property type="entry name" value="DUF2921_N"/>
    <property type="match status" value="3"/>
</dbReference>
<keyword evidence="9 11" id="KW-0472">Membrane</keyword>
<keyword evidence="7" id="KW-0833">Ubl conjugation pathway</keyword>